<feature type="compositionally biased region" description="Polar residues" evidence="5">
    <location>
        <begin position="232"/>
        <end position="244"/>
    </location>
</feature>
<evidence type="ECO:0000313" key="7">
    <source>
        <dbReference type="Proteomes" id="UP001437256"/>
    </source>
</evidence>
<dbReference type="Proteomes" id="UP001437256">
    <property type="component" value="Unassembled WGS sequence"/>
</dbReference>
<proteinExistence type="inferred from homology"/>
<feature type="compositionally biased region" description="Low complexity" evidence="5">
    <location>
        <begin position="423"/>
        <end position="439"/>
    </location>
</feature>
<dbReference type="InterPro" id="IPR007232">
    <property type="entry name" value="Rad52_Rad59_Rad22"/>
</dbReference>
<dbReference type="InterPro" id="IPR004585">
    <property type="entry name" value="DNA_recomb/repair_Rad52"/>
</dbReference>
<keyword evidence="3" id="KW-0233">DNA recombination</keyword>
<feature type="compositionally biased region" description="Polar residues" evidence="5">
    <location>
        <begin position="471"/>
        <end position="486"/>
    </location>
</feature>
<feature type="region of interest" description="Disordered" evidence="5">
    <location>
        <begin position="164"/>
        <end position="284"/>
    </location>
</feature>
<feature type="compositionally biased region" description="Low complexity" evidence="5">
    <location>
        <begin position="357"/>
        <end position="398"/>
    </location>
</feature>
<organism evidence="6 7">
    <name type="scientific">Marasmius tenuissimus</name>
    <dbReference type="NCBI Taxonomy" id="585030"/>
    <lineage>
        <taxon>Eukaryota</taxon>
        <taxon>Fungi</taxon>
        <taxon>Dikarya</taxon>
        <taxon>Basidiomycota</taxon>
        <taxon>Agaricomycotina</taxon>
        <taxon>Agaricomycetes</taxon>
        <taxon>Agaricomycetidae</taxon>
        <taxon>Agaricales</taxon>
        <taxon>Marasmiineae</taxon>
        <taxon>Marasmiaceae</taxon>
        <taxon>Marasmius</taxon>
    </lineage>
</organism>
<dbReference type="PANTHER" id="PTHR12132">
    <property type="entry name" value="DNA REPAIR AND RECOMBINATION PROTEIN RAD52, RAD59"/>
    <property type="match status" value="1"/>
</dbReference>
<dbReference type="InterPro" id="IPR041247">
    <property type="entry name" value="Rad52_fam"/>
</dbReference>
<accession>A0ABR3A477</accession>
<evidence type="ECO:0000256" key="5">
    <source>
        <dbReference type="SAM" id="MobiDB-lite"/>
    </source>
</evidence>
<evidence type="ECO:0000313" key="6">
    <source>
        <dbReference type="EMBL" id="KAL0068161.1"/>
    </source>
</evidence>
<feature type="compositionally biased region" description="Low complexity" evidence="5">
    <location>
        <begin position="183"/>
        <end position="200"/>
    </location>
</feature>
<dbReference type="Gene3D" id="3.30.390.80">
    <property type="entry name" value="DNA repair protein Rad52/59/22"/>
    <property type="match status" value="1"/>
</dbReference>
<feature type="region of interest" description="Disordered" evidence="5">
    <location>
        <begin position="300"/>
        <end position="548"/>
    </location>
</feature>
<dbReference type="EMBL" id="JBBXMP010000020">
    <property type="protein sequence ID" value="KAL0068161.1"/>
    <property type="molecule type" value="Genomic_DNA"/>
</dbReference>
<dbReference type="InterPro" id="IPR042525">
    <property type="entry name" value="Rad52_Rad59_Rad22_sf"/>
</dbReference>
<dbReference type="SUPFAM" id="SSF54768">
    <property type="entry name" value="dsRNA-binding domain-like"/>
    <property type="match status" value="1"/>
</dbReference>
<evidence type="ECO:0000256" key="4">
    <source>
        <dbReference type="ARBA" id="ARBA00023204"/>
    </source>
</evidence>
<dbReference type="PANTHER" id="PTHR12132:SF1">
    <property type="entry name" value="DNA REPAIR PROTEIN RAD52 HOMOLOG"/>
    <property type="match status" value="1"/>
</dbReference>
<feature type="compositionally biased region" description="Pro residues" evidence="5">
    <location>
        <begin position="255"/>
        <end position="265"/>
    </location>
</feature>
<evidence type="ECO:0000256" key="1">
    <source>
        <dbReference type="ARBA" id="ARBA00006638"/>
    </source>
</evidence>
<evidence type="ECO:0000256" key="2">
    <source>
        <dbReference type="ARBA" id="ARBA00022763"/>
    </source>
</evidence>
<feature type="compositionally biased region" description="Low complexity" evidence="5">
    <location>
        <begin position="499"/>
        <end position="526"/>
    </location>
</feature>
<feature type="compositionally biased region" description="Polar residues" evidence="5">
    <location>
        <begin position="209"/>
        <end position="221"/>
    </location>
</feature>
<evidence type="ECO:0000256" key="3">
    <source>
        <dbReference type="ARBA" id="ARBA00023172"/>
    </source>
</evidence>
<gene>
    <name evidence="6" type="primary">RAD52</name>
    <name evidence="6" type="ORF">AAF712_004821</name>
</gene>
<keyword evidence="2" id="KW-0227">DNA damage</keyword>
<feature type="compositionally biased region" description="Basic and acidic residues" evidence="5">
    <location>
        <begin position="164"/>
        <end position="179"/>
    </location>
</feature>
<sequence length="548" mass="57898">MDMSEATTMKIAALQAKLNQKLGPEYISTRPGPGGGPKLIYAEGWKVINLANEVFGFNGWSSSITSLTTDFIDTNEETKRVNIGVTAIVRVTLRDGVFHEDVGYGMVENQKSKGAALDKCRKEAVTDGLKRSLRNFGNLLGNCLYDKNYTQEVVKIKVSPPKFDAEQLHRRPEFSEKKPTVQSTSGSSTSSAASSSTSRAPAPPPNVDRNASFSSNTTTVKTEPVGHYNLHNAASTSKTPSSVRSCRGIPARGKNPPPPPPPAPEPVAANAASSETLADDDSFAFGSEDDALYAMVDLGDCDTGRPIVHDEEAPAQATTAATRVPEREHRQGSMGPPPPPPAAAHSNNSKAKESRFAAIGAALAGLSAESNKSSGSGSHQQGQQQSRRQTPQSREQQQQPPPRVPLQQQPYAGNRSTSNPPQANNARSRSNSNSGASPNQVGGKNTPPPPSFAGLAASTPKRGGFSFPPEITNQSRQPQQSGSNSGIGVKRSADTMLGSRSTTNNTTFSRRPAQGMGLMSASGAGMRQPLGDLGTDPGEGGDAKRFRR</sequence>
<comment type="caution">
    <text evidence="6">The sequence shown here is derived from an EMBL/GenBank/DDBJ whole genome shotgun (WGS) entry which is preliminary data.</text>
</comment>
<dbReference type="NCBIfam" id="TIGR00607">
    <property type="entry name" value="rad52"/>
    <property type="match status" value="1"/>
</dbReference>
<keyword evidence="4" id="KW-0234">DNA repair</keyword>
<dbReference type="Pfam" id="PF04098">
    <property type="entry name" value="Rad52_Rad22"/>
    <property type="match status" value="1"/>
</dbReference>
<keyword evidence="7" id="KW-1185">Reference proteome</keyword>
<comment type="similarity">
    <text evidence="1">Belongs to the RAD52 family.</text>
</comment>
<name>A0ABR3A477_9AGAR</name>
<reference evidence="6 7" key="1">
    <citation type="submission" date="2024-05" db="EMBL/GenBank/DDBJ databases">
        <title>A draft genome resource for the thread blight pathogen Marasmius tenuissimus strain MS-2.</title>
        <authorList>
            <person name="Yulfo-Soto G.E."/>
            <person name="Baruah I.K."/>
            <person name="Amoako-Attah I."/>
            <person name="Bukari Y."/>
            <person name="Meinhardt L.W."/>
            <person name="Bailey B.A."/>
            <person name="Cohen S.P."/>
        </authorList>
    </citation>
    <scope>NUCLEOTIDE SEQUENCE [LARGE SCALE GENOMIC DNA]</scope>
    <source>
        <strain evidence="6 7">MS-2</strain>
    </source>
</reference>
<protein>
    <submittedName>
        <fullName evidence="6">DNA repair protein rad52</fullName>
    </submittedName>
</protein>